<dbReference type="Gene3D" id="1.20.120.220">
    <property type="entry name" value="ATP synthase, F0 complex, subunit A"/>
    <property type="match status" value="1"/>
</dbReference>
<accession>A0ABS1GKA3</accession>
<keyword evidence="9 11" id="KW-0472">Membrane</keyword>
<dbReference type="InterPro" id="IPR000568">
    <property type="entry name" value="ATP_synth_F0_asu"/>
</dbReference>
<comment type="subcellular location">
    <subcellularLocation>
        <location evidence="11 12">Cell membrane</location>
        <topology evidence="11 12">Multi-pass membrane protein</topology>
    </subcellularLocation>
    <subcellularLocation>
        <location evidence="1">Membrane</location>
        <topology evidence="1">Multi-pass membrane protein</topology>
    </subcellularLocation>
</comment>
<keyword evidence="4 11" id="KW-0138">CF(0)</keyword>
<feature type="transmembrane region" description="Helical" evidence="11">
    <location>
        <begin position="186"/>
        <end position="211"/>
    </location>
</feature>
<keyword evidence="14" id="KW-1185">Reference proteome</keyword>
<dbReference type="InterPro" id="IPR023011">
    <property type="entry name" value="ATP_synth_F0_asu_AS"/>
</dbReference>
<gene>
    <name evidence="11 13" type="primary">atpB</name>
    <name evidence="13" type="ORF">GWK41_09715</name>
</gene>
<keyword evidence="5 11" id="KW-0812">Transmembrane</keyword>
<keyword evidence="10 11" id="KW-0066">ATP synthesis</keyword>
<keyword evidence="6 11" id="KW-0375">Hydrogen ion transport</keyword>
<feature type="transmembrane region" description="Helical" evidence="11">
    <location>
        <begin position="12"/>
        <end position="31"/>
    </location>
</feature>
<dbReference type="Pfam" id="PF00119">
    <property type="entry name" value="ATP-synt_A"/>
    <property type="match status" value="1"/>
</dbReference>
<evidence type="ECO:0000256" key="4">
    <source>
        <dbReference type="ARBA" id="ARBA00022547"/>
    </source>
</evidence>
<comment type="function">
    <text evidence="11 12">Key component of the proton channel; it plays a direct role in the translocation of protons across the membrane.</text>
</comment>
<keyword evidence="3 11" id="KW-0813">Transport</keyword>
<comment type="similarity">
    <text evidence="2 11 12">Belongs to the ATPase A chain family.</text>
</comment>
<keyword evidence="8 11" id="KW-0406">Ion transport</keyword>
<dbReference type="InterPro" id="IPR045082">
    <property type="entry name" value="ATP_syn_F0_a_bact/chloroplast"/>
</dbReference>
<dbReference type="InterPro" id="IPR035908">
    <property type="entry name" value="F0_ATP_A_sf"/>
</dbReference>
<evidence type="ECO:0000313" key="14">
    <source>
        <dbReference type="Proteomes" id="UP000772812"/>
    </source>
</evidence>
<evidence type="ECO:0000256" key="9">
    <source>
        <dbReference type="ARBA" id="ARBA00023136"/>
    </source>
</evidence>
<dbReference type="CDD" id="cd00310">
    <property type="entry name" value="ATP-synt_Fo_a_6"/>
    <property type="match status" value="1"/>
</dbReference>
<sequence length="215" mass="24019">MEEALEGLYTHHMLMALLILVVIPVAFSVVAKKPSLVPTPVQNLFEMYIEFVDNMLKEQMGKEGRKFFPLVAGLGLFIFFGNILGMIPGFESYTANINTTLALALMVFFLYNYLGFKRHGVSYLKHFMGPIPAAAPIFFIIEIISHISRPITLALRLFANMTGGELITVVLIMLVPLLIPLPIMIVHLIAVFLQTYVFMILTTVYIAGALVEEAH</sequence>
<dbReference type="PANTHER" id="PTHR42823">
    <property type="entry name" value="ATP SYNTHASE SUBUNIT A, CHLOROPLASTIC"/>
    <property type="match status" value="1"/>
</dbReference>
<evidence type="ECO:0000256" key="11">
    <source>
        <dbReference type="HAMAP-Rule" id="MF_01393"/>
    </source>
</evidence>
<evidence type="ECO:0000256" key="8">
    <source>
        <dbReference type="ARBA" id="ARBA00023065"/>
    </source>
</evidence>
<evidence type="ECO:0000256" key="7">
    <source>
        <dbReference type="ARBA" id="ARBA00022989"/>
    </source>
</evidence>
<evidence type="ECO:0000256" key="3">
    <source>
        <dbReference type="ARBA" id="ARBA00022448"/>
    </source>
</evidence>
<dbReference type="HAMAP" id="MF_01393">
    <property type="entry name" value="ATP_synth_a_bact"/>
    <property type="match status" value="1"/>
</dbReference>
<dbReference type="SUPFAM" id="SSF81336">
    <property type="entry name" value="F1F0 ATP synthase subunit A"/>
    <property type="match status" value="1"/>
</dbReference>
<keyword evidence="11" id="KW-1003">Cell membrane</keyword>
<keyword evidence="7 11" id="KW-1133">Transmembrane helix</keyword>
<evidence type="ECO:0000256" key="12">
    <source>
        <dbReference type="RuleBase" id="RU000483"/>
    </source>
</evidence>
<feature type="transmembrane region" description="Helical" evidence="11">
    <location>
        <begin position="126"/>
        <end position="145"/>
    </location>
</feature>
<proteinExistence type="inferred from homology"/>
<feature type="transmembrane region" description="Helical" evidence="11">
    <location>
        <begin position="157"/>
        <end position="179"/>
    </location>
</feature>
<evidence type="ECO:0000256" key="10">
    <source>
        <dbReference type="ARBA" id="ARBA00023310"/>
    </source>
</evidence>
<dbReference type="NCBIfam" id="TIGR01131">
    <property type="entry name" value="ATP_synt_6_or_A"/>
    <property type="match status" value="1"/>
</dbReference>
<dbReference type="PROSITE" id="PS00449">
    <property type="entry name" value="ATPASE_A"/>
    <property type="match status" value="1"/>
</dbReference>
<feature type="transmembrane region" description="Helical" evidence="11">
    <location>
        <begin position="67"/>
        <end position="87"/>
    </location>
</feature>
<name>A0ABS1GKA3_9AQUI</name>
<protein>
    <recommendedName>
        <fullName evidence="11 12">ATP synthase subunit a</fullName>
    </recommendedName>
    <alternativeName>
        <fullName evidence="11">ATP synthase F0 sector subunit a</fullName>
    </alternativeName>
    <alternativeName>
        <fullName evidence="11">F-ATPase subunit 6</fullName>
    </alternativeName>
</protein>
<evidence type="ECO:0000256" key="5">
    <source>
        <dbReference type="ARBA" id="ARBA00022692"/>
    </source>
</evidence>
<dbReference type="PRINTS" id="PR00123">
    <property type="entry name" value="ATPASEA"/>
</dbReference>
<organism evidence="13 14">
    <name type="scientific">Persephonella atlantica</name>
    <dbReference type="NCBI Taxonomy" id="2699429"/>
    <lineage>
        <taxon>Bacteria</taxon>
        <taxon>Pseudomonadati</taxon>
        <taxon>Aquificota</taxon>
        <taxon>Aquificia</taxon>
        <taxon>Aquificales</taxon>
        <taxon>Hydrogenothermaceae</taxon>
        <taxon>Persephonella</taxon>
    </lineage>
</organism>
<dbReference type="Proteomes" id="UP000772812">
    <property type="component" value="Unassembled WGS sequence"/>
</dbReference>
<feature type="transmembrane region" description="Helical" evidence="11">
    <location>
        <begin position="93"/>
        <end position="114"/>
    </location>
</feature>
<evidence type="ECO:0000256" key="1">
    <source>
        <dbReference type="ARBA" id="ARBA00004141"/>
    </source>
</evidence>
<evidence type="ECO:0000256" key="2">
    <source>
        <dbReference type="ARBA" id="ARBA00006810"/>
    </source>
</evidence>
<reference evidence="13 14" key="1">
    <citation type="journal article" date="2021" name="Syst. Appl. Microbiol.">
        <title>Persephonella atlantica sp. nov.: How to adapt to physico-chemical gradients in high temperature hydrothermal habitats.</title>
        <authorList>
            <person name="Francois D.X."/>
            <person name="Godfroy A."/>
            <person name="Mathien C."/>
            <person name="Aube J."/>
            <person name="Cathalot C."/>
            <person name="Lesongeur F."/>
            <person name="L'Haridon S."/>
            <person name="Philippon X."/>
            <person name="Roussel E.G."/>
        </authorList>
    </citation>
    <scope>NUCLEOTIDE SEQUENCE [LARGE SCALE GENOMIC DNA]</scope>
    <source>
        <strain evidence="13 14">MO1340</strain>
    </source>
</reference>
<comment type="caution">
    <text evidence="13">The sequence shown here is derived from an EMBL/GenBank/DDBJ whole genome shotgun (WGS) entry which is preliminary data.</text>
</comment>
<dbReference type="EMBL" id="JAACYA010000002">
    <property type="protein sequence ID" value="MBK3333346.1"/>
    <property type="molecule type" value="Genomic_DNA"/>
</dbReference>
<evidence type="ECO:0000256" key="6">
    <source>
        <dbReference type="ARBA" id="ARBA00022781"/>
    </source>
</evidence>
<evidence type="ECO:0000313" key="13">
    <source>
        <dbReference type="EMBL" id="MBK3333346.1"/>
    </source>
</evidence>
<dbReference type="PANTHER" id="PTHR42823:SF3">
    <property type="entry name" value="ATP SYNTHASE SUBUNIT A, CHLOROPLASTIC"/>
    <property type="match status" value="1"/>
</dbReference>